<dbReference type="EMBL" id="FZOQ01000019">
    <property type="protein sequence ID" value="SNS97874.1"/>
    <property type="molecule type" value="Genomic_DNA"/>
</dbReference>
<proteinExistence type="predicted"/>
<evidence type="ECO:0000313" key="1">
    <source>
        <dbReference type="EMBL" id="SNS97874.1"/>
    </source>
</evidence>
<dbReference type="Proteomes" id="UP000198432">
    <property type="component" value="Unassembled WGS sequence"/>
</dbReference>
<protein>
    <submittedName>
        <fullName evidence="1">Uncharacterized protein</fullName>
    </submittedName>
</protein>
<gene>
    <name evidence="1" type="ORF">SAMN06296052_11944</name>
</gene>
<dbReference type="AlphaFoldDB" id="A0A239IZN7"/>
<organism evidence="1 2">
    <name type="scientific">Pontibacter ummariensis</name>
    <dbReference type="NCBI Taxonomy" id="1610492"/>
    <lineage>
        <taxon>Bacteria</taxon>
        <taxon>Pseudomonadati</taxon>
        <taxon>Bacteroidota</taxon>
        <taxon>Cytophagia</taxon>
        <taxon>Cytophagales</taxon>
        <taxon>Hymenobacteraceae</taxon>
        <taxon>Pontibacter</taxon>
    </lineage>
</organism>
<reference evidence="2" key="1">
    <citation type="submission" date="2017-06" db="EMBL/GenBank/DDBJ databases">
        <authorList>
            <person name="Varghese N."/>
            <person name="Submissions S."/>
        </authorList>
    </citation>
    <scope>NUCLEOTIDE SEQUENCE [LARGE SCALE GENOMIC DNA]</scope>
    <source>
        <strain evidence="2">NKM1</strain>
    </source>
</reference>
<keyword evidence="2" id="KW-1185">Reference proteome</keyword>
<sequence>MLTIIPVLFTAWAHAQRGAPMLVTPPVDIAKMQQVGIVMYDNIQEISEKAGAVEAAVYLRDDWSEGTILTSSGHELANVLIKYDIKNNVLELATQEGTKVLSGNYVRQFELKEGNTAPKTRFINSKSLGGPSDTHTGFYEILTSGARAQLLVRIELIREKPNYSPIMDVGSKRSGFRKKETLCMESNSQVVEVKDKDIYNLFGTYQDDMKRYAKSNKLKLKKREDAVRLINYYNSFPQS</sequence>
<evidence type="ECO:0000313" key="2">
    <source>
        <dbReference type="Proteomes" id="UP000198432"/>
    </source>
</evidence>
<name>A0A239IZN7_9BACT</name>
<accession>A0A239IZN7</accession>